<dbReference type="eggNOG" id="COG0464">
    <property type="taxonomic scope" value="Bacteria"/>
</dbReference>
<dbReference type="InterPro" id="IPR003959">
    <property type="entry name" value="ATPase_AAA_core"/>
</dbReference>
<evidence type="ECO:0000259" key="1">
    <source>
        <dbReference type="Pfam" id="PF00004"/>
    </source>
</evidence>
<dbReference type="Proteomes" id="UP000000557">
    <property type="component" value="Chromosome"/>
</dbReference>
<dbReference type="Pfam" id="PF00004">
    <property type="entry name" value="AAA"/>
    <property type="match status" value="1"/>
</dbReference>
<feature type="domain" description="ATPase AAA-type core" evidence="1">
    <location>
        <begin position="259"/>
        <end position="389"/>
    </location>
</feature>
<dbReference type="PATRIC" id="fig|251221.4.peg.505"/>
<evidence type="ECO:0000313" key="3">
    <source>
        <dbReference type="Proteomes" id="UP000000557"/>
    </source>
</evidence>
<reference evidence="2 3" key="2">
    <citation type="journal article" date="2003" name="DNA Res.">
        <title>Complete genome structure of Gloeobacter violaceus PCC 7421, a cyanobacterium that lacks thylakoids (supplement).</title>
        <authorList>
            <person name="Nakamura Y."/>
            <person name="Kaneko T."/>
            <person name="Sato S."/>
            <person name="Mimuro M."/>
            <person name="Miyashita H."/>
            <person name="Tsuchiya T."/>
            <person name="Sasamoto S."/>
            <person name="Watanabe A."/>
            <person name="Kawashima K."/>
            <person name="Kishida Y."/>
            <person name="Kiyokawa C."/>
            <person name="Kohara M."/>
            <person name="Matsumoto M."/>
            <person name="Matsuno A."/>
            <person name="Nakazaki N."/>
            <person name="Shimpo S."/>
            <person name="Takeuchi C."/>
            <person name="Yamada M."/>
            <person name="Tabata S."/>
        </authorList>
    </citation>
    <scope>NUCLEOTIDE SEQUENCE [LARGE SCALE GENOMIC DNA]</scope>
    <source>
        <strain evidence="3">ATCC 29082 / PCC 7421</strain>
    </source>
</reference>
<reference evidence="2 3" key="1">
    <citation type="journal article" date="2003" name="DNA Res.">
        <title>Complete genome structure of Gloeobacter violaceus PCC 7421, a cyanobacterium that lacks thylakoids.</title>
        <authorList>
            <person name="Nakamura Y."/>
            <person name="Kaneko T."/>
            <person name="Sato S."/>
            <person name="Mimuro M."/>
            <person name="Miyashita H."/>
            <person name="Tsuchiya T."/>
            <person name="Sasamoto S."/>
            <person name="Watanabe A."/>
            <person name="Kawashima K."/>
            <person name="Kishida Y."/>
            <person name="Kiyokawa C."/>
            <person name="Kohara M."/>
            <person name="Matsumoto M."/>
            <person name="Matsuno A."/>
            <person name="Nakazaki N."/>
            <person name="Shimpo S."/>
            <person name="Takeuchi C."/>
            <person name="Yamada M."/>
            <person name="Tabata S."/>
        </authorList>
    </citation>
    <scope>NUCLEOTIDE SEQUENCE [LARGE SCALE GENOMIC DNA]</scope>
    <source>
        <strain evidence="3">ATCC 29082 / PCC 7421</strain>
    </source>
</reference>
<dbReference type="InParanoid" id="Q7NNB4"/>
<dbReference type="InterPro" id="IPR027417">
    <property type="entry name" value="P-loop_NTPase"/>
</dbReference>
<organism evidence="2 3">
    <name type="scientific">Gloeobacter violaceus (strain ATCC 29082 / PCC 7421)</name>
    <dbReference type="NCBI Taxonomy" id="251221"/>
    <lineage>
        <taxon>Bacteria</taxon>
        <taxon>Bacillati</taxon>
        <taxon>Cyanobacteriota</taxon>
        <taxon>Cyanophyceae</taxon>
        <taxon>Gloeobacterales</taxon>
        <taxon>Gloeobacteraceae</taxon>
        <taxon>Gloeobacter</taxon>
    </lineage>
</organism>
<gene>
    <name evidence="2" type="ordered locus">glr0497</name>
</gene>
<dbReference type="RefSeq" id="WP_011140500.1">
    <property type="nucleotide sequence ID" value="NC_005125.1"/>
</dbReference>
<dbReference type="GO" id="GO:0016887">
    <property type="term" value="F:ATP hydrolysis activity"/>
    <property type="evidence" value="ECO:0007669"/>
    <property type="project" value="InterPro"/>
</dbReference>
<dbReference type="OrthoDB" id="442502at2"/>
<dbReference type="SUPFAM" id="SSF52540">
    <property type="entry name" value="P-loop containing nucleoside triphosphate hydrolases"/>
    <property type="match status" value="1"/>
</dbReference>
<accession>Q7NNB4</accession>
<dbReference type="AlphaFoldDB" id="Q7NNB4"/>
<keyword evidence="3" id="KW-1185">Reference proteome</keyword>
<sequence>MSSNANNPLAKGLLGAGWRPLGRSLDWEYLGHLALRDTWKLSQKTLDIASDLADALSRREHPWWANLLNAFSENMQYELDEYWDYITPEPAAPDYRFKDTLSIDRPVVQAVGRDSIPIDYVLNRLQETVILRILALLGRPDSITQYYLDRHFEFPVEQFVDWDRMLVPGTLFAYWSAHQVWLKICLSQQQGKQQYSLIAIELLPLINKTAYNLAVMLSGYQSRIGQLASPYAIRSFPQEVQAFTDAVQQAVLDGDHLAVLVHGEPGTGKTAWAQAVSKEILQPLGFVTFILDHDAVENFAPPAYLERVCLIVNEADNLAQNRASEVAQASGKTEHILGLLDGTLYRSVIDESGLHAQQKLVVILTCNTTERLDPAVLRKGRIDLISQFTYRFV</sequence>
<proteinExistence type="predicted"/>
<dbReference type="KEGG" id="gvi:glr0497"/>
<name>Q7NNB4_GLOVI</name>
<dbReference type="Gene3D" id="3.40.50.300">
    <property type="entry name" value="P-loop containing nucleotide triphosphate hydrolases"/>
    <property type="match status" value="1"/>
</dbReference>
<dbReference type="HOGENOM" id="CLU_688273_0_0_3"/>
<protein>
    <submittedName>
        <fullName evidence="2">Glr0497 protein</fullName>
    </submittedName>
</protein>
<dbReference type="EnsemblBacteria" id="BAC88438">
    <property type="protein sequence ID" value="BAC88438"/>
    <property type="gene ID" value="BAC88438"/>
</dbReference>
<dbReference type="PhylomeDB" id="Q7NNB4"/>
<dbReference type="GO" id="GO:0005524">
    <property type="term" value="F:ATP binding"/>
    <property type="evidence" value="ECO:0007669"/>
    <property type="project" value="InterPro"/>
</dbReference>
<evidence type="ECO:0000313" key="2">
    <source>
        <dbReference type="EMBL" id="BAC88438.1"/>
    </source>
</evidence>
<dbReference type="EMBL" id="BA000045">
    <property type="protein sequence ID" value="BAC88438.1"/>
    <property type="molecule type" value="Genomic_DNA"/>
</dbReference>
<dbReference type="STRING" id="251221.gene:10757969"/>